<dbReference type="STRING" id="745820.SAMN04488053_11559"/>
<feature type="transmembrane region" description="Helical" evidence="1">
    <location>
        <begin position="73"/>
        <end position="94"/>
    </location>
</feature>
<dbReference type="EMBL" id="FNIL01000015">
    <property type="protein sequence ID" value="SDO49414.1"/>
    <property type="molecule type" value="Genomic_DNA"/>
</dbReference>
<dbReference type="Proteomes" id="UP000198778">
    <property type="component" value="Unassembled WGS sequence"/>
</dbReference>
<keyword evidence="3" id="KW-1185">Reference proteome</keyword>
<feature type="transmembrane region" description="Helical" evidence="1">
    <location>
        <begin position="33"/>
        <end position="52"/>
    </location>
</feature>
<evidence type="ECO:0000313" key="2">
    <source>
        <dbReference type="EMBL" id="SDO49414.1"/>
    </source>
</evidence>
<reference evidence="3" key="1">
    <citation type="submission" date="2016-10" db="EMBL/GenBank/DDBJ databases">
        <authorList>
            <person name="Varghese N."/>
            <person name="Submissions S."/>
        </authorList>
    </citation>
    <scope>NUCLEOTIDE SEQUENCE [LARGE SCALE GENOMIC DNA]</scope>
    <source>
        <strain evidence="3">CGMCC 1.10369</strain>
    </source>
</reference>
<protein>
    <submittedName>
        <fullName evidence="2">Uncharacterized protein</fullName>
    </submittedName>
</protein>
<proteinExistence type="predicted"/>
<gene>
    <name evidence="2" type="ORF">SAMN04488053_11559</name>
</gene>
<keyword evidence="1" id="KW-1133">Transmembrane helix</keyword>
<keyword evidence="1" id="KW-0472">Membrane</keyword>
<evidence type="ECO:0000313" key="3">
    <source>
        <dbReference type="Proteomes" id="UP000198778"/>
    </source>
</evidence>
<sequence length="145" mass="16433">MRFPKVMAALFASILTAVCMPVILPLFDEPGAYFANVLIYALYTSPVIYSYGIAASKLSEFLSGKYHKRFSKFFSFLYHISFGFLFGIPYFLLVDNLIFSEGLLNYISIIGMVAGAIYFLVNEVVMYIYHRQGAALMRENGEELI</sequence>
<evidence type="ECO:0000256" key="1">
    <source>
        <dbReference type="SAM" id="Phobius"/>
    </source>
</evidence>
<dbReference type="OrthoDB" id="2609634at2"/>
<dbReference type="AlphaFoldDB" id="A0A1H0K0K5"/>
<name>A0A1H0K0K5_9BACI</name>
<keyword evidence="1" id="KW-0812">Transmembrane</keyword>
<dbReference type="RefSeq" id="WP_090844017.1">
    <property type="nucleotide sequence ID" value="NZ_FNIL01000015.1"/>
</dbReference>
<organism evidence="2 3">
    <name type="scientific">Alkalicoccus daliensis</name>
    <dbReference type="NCBI Taxonomy" id="745820"/>
    <lineage>
        <taxon>Bacteria</taxon>
        <taxon>Bacillati</taxon>
        <taxon>Bacillota</taxon>
        <taxon>Bacilli</taxon>
        <taxon>Bacillales</taxon>
        <taxon>Bacillaceae</taxon>
        <taxon>Alkalicoccus</taxon>
    </lineage>
</organism>
<feature type="transmembrane region" description="Helical" evidence="1">
    <location>
        <begin position="7"/>
        <end position="27"/>
    </location>
</feature>
<accession>A0A1H0K0K5</accession>
<feature type="transmembrane region" description="Helical" evidence="1">
    <location>
        <begin position="106"/>
        <end position="129"/>
    </location>
</feature>